<dbReference type="InterPro" id="IPR036435">
    <property type="entry name" value="Leukocidin/porin_MspA_sf"/>
</dbReference>
<evidence type="ECO:0000256" key="1">
    <source>
        <dbReference type="ARBA" id="ARBA00022729"/>
    </source>
</evidence>
<reference evidence="2 3" key="1">
    <citation type="journal article" date="2022" name="Int. J. Syst. Evol. Microbiol.">
        <title>Neobacillus kokaensis sp. nov., isolated from soil.</title>
        <authorList>
            <person name="Yuki K."/>
            <person name="Matsubara H."/>
            <person name="Yamaguchi S."/>
        </authorList>
    </citation>
    <scope>NUCLEOTIDE SEQUENCE [LARGE SCALE GENOMIC DNA]</scope>
    <source>
        <strain evidence="2 3">LOB 377</strain>
    </source>
</reference>
<dbReference type="SUPFAM" id="SSF56959">
    <property type="entry name" value="Leukocidin-like"/>
    <property type="match status" value="1"/>
</dbReference>
<protein>
    <submittedName>
        <fullName evidence="2">Uncharacterized protein</fullName>
    </submittedName>
</protein>
<accession>A0ABQ3N845</accession>
<comment type="caution">
    <text evidence="2">The sequence shown here is derived from an EMBL/GenBank/DDBJ whole genome shotgun (WGS) entry which is preliminary data.</text>
</comment>
<dbReference type="RefSeq" id="WP_191272754.1">
    <property type="nucleotide sequence ID" value="NZ_BNDS01000008.1"/>
</dbReference>
<proteinExistence type="predicted"/>
<dbReference type="Proteomes" id="UP000637074">
    <property type="component" value="Unassembled WGS sequence"/>
</dbReference>
<keyword evidence="3" id="KW-1185">Reference proteome</keyword>
<evidence type="ECO:0000313" key="3">
    <source>
        <dbReference type="Proteomes" id="UP000637074"/>
    </source>
</evidence>
<keyword evidence="1" id="KW-0732">Signal</keyword>
<evidence type="ECO:0000313" key="2">
    <source>
        <dbReference type="EMBL" id="GHH98680.1"/>
    </source>
</evidence>
<organism evidence="2 3">
    <name type="scientific">Neobacillus kokaensis</name>
    <dbReference type="NCBI Taxonomy" id="2759023"/>
    <lineage>
        <taxon>Bacteria</taxon>
        <taxon>Bacillati</taxon>
        <taxon>Bacillota</taxon>
        <taxon>Bacilli</taxon>
        <taxon>Bacillales</taxon>
        <taxon>Bacillaceae</taxon>
        <taxon>Neobacillus</taxon>
    </lineage>
</organism>
<sequence length="431" mass="49343">MTNPFQVLVHDSANGEHPIEQFLNTIDIPLVQYKKEDETLKLEDFHLLLTYVKDVNDVMNVSSVFNRFVEMNRGVMILNVTKEVSDTLLHYFGFSPGGECKAYFLLKKVDGTFITETFSETSVTGDSKGAMDNDKAIFKTEDEMAAKVFVESALEVILRQMTPILMQVNQANETDDSIKGFVKKFTFNRHFKSSAAVDYYDKKNTFINEFEIKVTVALNNPKEGEQYQFIIVEADGFLNPGTPFKDYILSRGWMMYKSQLSLKLTDSNHNPIDHQLVLVASAPDNENKEHETEDTIGFEISSDGAKASYQKTIKNTIKDWEVRATKMTSHYTEWNFGCQWPINGIDGWVLGPFHWPLSLVCEFPQLCKNTFKPQVVAVWRTKSIMKEKVILHVGNETNYMWPYIFVSAPNMDLKTVYGGERIEIDLSKVLE</sequence>
<name>A0ABQ3N845_9BACI</name>
<dbReference type="EMBL" id="BNDS01000008">
    <property type="protein sequence ID" value="GHH98680.1"/>
    <property type="molecule type" value="Genomic_DNA"/>
</dbReference>
<gene>
    <name evidence="2" type="ORF">AM1BK_22230</name>
</gene>